<evidence type="ECO:0000256" key="1">
    <source>
        <dbReference type="SAM" id="Phobius"/>
    </source>
</evidence>
<organism evidence="2 3">
    <name type="scientific">Radiobacillus deserti</name>
    <dbReference type="NCBI Taxonomy" id="2594883"/>
    <lineage>
        <taxon>Bacteria</taxon>
        <taxon>Bacillati</taxon>
        <taxon>Bacillota</taxon>
        <taxon>Bacilli</taxon>
        <taxon>Bacillales</taxon>
        <taxon>Bacillaceae</taxon>
        <taxon>Radiobacillus</taxon>
    </lineage>
</organism>
<name>A0A516KC30_9BACI</name>
<sequence length="79" mass="9086">MTLRLNILFIIVFLLVMVVILRLGSVQVLNGDVFQAKIDETVHEITKIPTPRGELFDRNYQSIVENTTDFGNPNKVDRR</sequence>
<feature type="transmembrane region" description="Helical" evidence="1">
    <location>
        <begin position="6"/>
        <end position="24"/>
    </location>
</feature>
<reference evidence="2 3" key="1">
    <citation type="submission" date="2019-07" db="EMBL/GenBank/DDBJ databases">
        <authorList>
            <person name="Li J."/>
        </authorList>
    </citation>
    <scope>NUCLEOTIDE SEQUENCE [LARGE SCALE GENOMIC DNA]</scope>
    <source>
        <strain evidence="2 3">TKL69</strain>
    </source>
</reference>
<proteinExistence type="predicted"/>
<evidence type="ECO:0000313" key="3">
    <source>
        <dbReference type="Proteomes" id="UP000315215"/>
    </source>
</evidence>
<keyword evidence="3" id="KW-1185">Reference proteome</keyword>
<evidence type="ECO:0000313" key="2">
    <source>
        <dbReference type="EMBL" id="QDP38959.1"/>
    </source>
</evidence>
<dbReference type="EMBL" id="CP041666">
    <property type="protein sequence ID" value="QDP38959.1"/>
    <property type="molecule type" value="Genomic_DNA"/>
</dbReference>
<accession>A0A516KC30</accession>
<dbReference type="Proteomes" id="UP000315215">
    <property type="component" value="Chromosome"/>
</dbReference>
<keyword evidence="1" id="KW-0812">Transmembrane</keyword>
<dbReference type="AlphaFoldDB" id="A0A516KC30"/>
<keyword evidence="1" id="KW-0472">Membrane</keyword>
<dbReference type="KEGG" id="aqt:FN924_01250"/>
<keyword evidence="1" id="KW-1133">Transmembrane helix</keyword>
<protein>
    <submittedName>
        <fullName evidence="2">Penicillin-binding protein 2A</fullName>
    </submittedName>
</protein>
<gene>
    <name evidence="2" type="ORF">FN924_01250</name>
</gene>